<proteinExistence type="predicted"/>
<protein>
    <submittedName>
        <fullName evidence="1">Uncharacterized protein</fullName>
    </submittedName>
</protein>
<dbReference type="EMBL" id="ABXY01000004">
    <property type="protein sequence ID" value="EEB22339.1"/>
    <property type="molecule type" value="Genomic_DNA"/>
</dbReference>
<dbReference type="Proteomes" id="UP000003882">
    <property type="component" value="Unassembled WGS sequence"/>
</dbReference>
<comment type="caution">
    <text evidence="1">The sequence shown here is derived from an EMBL/GenBank/DDBJ whole genome shotgun (WGS) entry which is preliminary data.</text>
</comment>
<evidence type="ECO:0000313" key="2">
    <source>
        <dbReference type="Proteomes" id="UP000003882"/>
    </source>
</evidence>
<reference evidence="1 2" key="2">
    <citation type="submission" date="2008-10" db="EMBL/GenBank/DDBJ databases">
        <authorList>
            <person name="Fulton L."/>
            <person name="Clifton S."/>
            <person name="Fulton B."/>
            <person name="Xu J."/>
            <person name="Minx P."/>
            <person name="Pepin K.H."/>
            <person name="Johnson M."/>
            <person name="Bhonagiri V."/>
            <person name="Nash W.E."/>
            <person name="Mardis E.R."/>
            <person name="Wilson R.K."/>
        </authorList>
    </citation>
    <scope>NUCLEOTIDE SEQUENCE [LARGE SCALE GENOMIC DNA]</scope>
    <source>
        <strain evidence="1 2">DSM 16992</strain>
    </source>
</reference>
<reference evidence="1 2" key="1">
    <citation type="submission" date="2008-10" db="EMBL/GenBank/DDBJ databases">
        <title>Draft genome sequence of Bifidobacterium catenulatum (DSM 16992).</title>
        <authorList>
            <person name="Sudarsanam P."/>
            <person name="Ley R."/>
            <person name="Guruge J."/>
            <person name="Turnbaugh P.J."/>
            <person name="Mahowald M."/>
            <person name="Liep D."/>
            <person name="Gordon J."/>
        </authorList>
    </citation>
    <scope>NUCLEOTIDE SEQUENCE [LARGE SCALE GENOMIC DNA]</scope>
    <source>
        <strain evidence="1 2">DSM 16992</strain>
    </source>
</reference>
<organism evidence="1 2">
    <name type="scientific">Bifidobacterium catenulatum DSM 16992 = JCM 1194 = LMG 11043</name>
    <dbReference type="NCBI Taxonomy" id="566552"/>
    <lineage>
        <taxon>Bacteria</taxon>
        <taxon>Bacillati</taxon>
        <taxon>Actinomycetota</taxon>
        <taxon>Actinomycetes</taxon>
        <taxon>Bifidobacteriales</taxon>
        <taxon>Bifidobacteriaceae</taxon>
        <taxon>Bifidobacterium</taxon>
    </lineage>
</organism>
<sequence length="81" mass="9184">MAVTPAIWFIFDEELEEDDDESEDESDFALELPHAANPRHMIVVQAAATALKRVDLRIGSTLVAIIDFHSFFRLLQRGNVE</sequence>
<gene>
    <name evidence="1" type="ORF">BIFCAT_00200</name>
</gene>
<accession>B6XSP3</accession>
<evidence type="ECO:0000313" key="1">
    <source>
        <dbReference type="EMBL" id="EEB22339.1"/>
    </source>
</evidence>
<name>B6XSP3_9BIFI</name>
<dbReference type="AlphaFoldDB" id="B6XSP3"/>